<sequence>MKPLFFCLAIITLIAGHGFAYADPISAPARALIASIDALNVEQRWPAGEHVHWESGEPDGKPEKTPGKHTHCSAFVAAAAKKVGIYILRPPEHGQILLANAQFDWLENQGARQGWLPVRDAVEAQAHANRGDLVVAAYKNHHDDKPGHIAIVRPSDKSAMAIRAEGPEITQAGGTNYRDTTLQRGFAGHPAAWAQHEVRFYAHVVK</sequence>
<dbReference type="Proteomes" id="UP000291562">
    <property type="component" value="Chromosome"/>
</dbReference>
<name>A0A411HG13_9GAMM</name>
<keyword evidence="1" id="KW-0732">Signal</keyword>
<dbReference type="RefSeq" id="WP_129831643.1">
    <property type="nucleotide sequence ID" value="NZ_CP035704.1"/>
</dbReference>
<evidence type="ECO:0000256" key="1">
    <source>
        <dbReference type="SAM" id="SignalP"/>
    </source>
</evidence>
<evidence type="ECO:0000313" key="2">
    <source>
        <dbReference type="EMBL" id="QBB69387.1"/>
    </source>
</evidence>
<evidence type="ECO:0000313" key="3">
    <source>
        <dbReference type="Proteomes" id="UP000291562"/>
    </source>
</evidence>
<evidence type="ECO:0008006" key="4">
    <source>
        <dbReference type="Google" id="ProtNLM"/>
    </source>
</evidence>
<organism evidence="2 3">
    <name type="scientific">Pseudolysobacter antarcticus</name>
    <dbReference type="NCBI Taxonomy" id="2511995"/>
    <lineage>
        <taxon>Bacteria</taxon>
        <taxon>Pseudomonadati</taxon>
        <taxon>Pseudomonadota</taxon>
        <taxon>Gammaproteobacteria</taxon>
        <taxon>Lysobacterales</taxon>
        <taxon>Rhodanobacteraceae</taxon>
        <taxon>Pseudolysobacter</taxon>
    </lineage>
</organism>
<protein>
    <recommendedName>
        <fullName evidence="4">CHAP domain-containing protein</fullName>
    </recommendedName>
</protein>
<dbReference type="EMBL" id="CP035704">
    <property type="protein sequence ID" value="QBB69387.1"/>
    <property type="molecule type" value="Genomic_DNA"/>
</dbReference>
<keyword evidence="3" id="KW-1185">Reference proteome</keyword>
<feature type="signal peptide" evidence="1">
    <location>
        <begin position="1"/>
        <end position="22"/>
    </location>
</feature>
<gene>
    <name evidence="2" type="ORF">ELE36_02790</name>
</gene>
<dbReference type="OrthoDB" id="8688773at2"/>
<dbReference type="KEGG" id="xbc:ELE36_02790"/>
<feature type="chain" id="PRO_5019495404" description="CHAP domain-containing protein" evidence="1">
    <location>
        <begin position="23"/>
        <end position="206"/>
    </location>
</feature>
<dbReference type="Gene3D" id="3.90.1720.10">
    <property type="entry name" value="endopeptidase domain like (from Nostoc punctiforme)"/>
    <property type="match status" value="1"/>
</dbReference>
<proteinExistence type="predicted"/>
<accession>A0A411HG13</accession>
<dbReference type="AlphaFoldDB" id="A0A411HG13"/>
<reference evidence="2 3" key="1">
    <citation type="submission" date="2019-01" db="EMBL/GenBank/DDBJ databases">
        <title>Pseudolysobacter antarctica gen. nov., sp. nov., isolated from Fildes Peninsula, Antarctica.</title>
        <authorList>
            <person name="Wei Z."/>
            <person name="Peng F."/>
        </authorList>
    </citation>
    <scope>NUCLEOTIDE SEQUENCE [LARGE SCALE GENOMIC DNA]</scope>
    <source>
        <strain evidence="2 3">AQ6-296</strain>
    </source>
</reference>